<dbReference type="Proteomes" id="UP000324767">
    <property type="component" value="Unassembled WGS sequence"/>
</dbReference>
<evidence type="ECO:0000313" key="3">
    <source>
        <dbReference type="Proteomes" id="UP000324767"/>
    </source>
</evidence>
<evidence type="ECO:0000256" key="1">
    <source>
        <dbReference type="SAM" id="MobiDB-lite"/>
    </source>
</evidence>
<name>A0A5M8PJD9_9LECA</name>
<organism evidence="2 3">
    <name type="scientific">Lasallia pustulata</name>
    <dbReference type="NCBI Taxonomy" id="136370"/>
    <lineage>
        <taxon>Eukaryota</taxon>
        <taxon>Fungi</taxon>
        <taxon>Dikarya</taxon>
        <taxon>Ascomycota</taxon>
        <taxon>Pezizomycotina</taxon>
        <taxon>Lecanoromycetes</taxon>
        <taxon>OSLEUM clade</taxon>
        <taxon>Umbilicariomycetidae</taxon>
        <taxon>Umbilicariales</taxon>
        <taxon>Umbilicariaceae</taxon>
        <taxon>Lasallia</taxon>
    </lineage>
</organism>
<feature type="region of interest" description="Disordered" evidence="1">
    <location>
        <begin position="17"/>
        <end position="49"/>
    </location>
</feature>
<proteinExistence type="predicted"/>
<comment type="caution">
    <text evidence="2">The sequence shown here is derived from an EMBL/GenBank/DDBJ whole genome shotgun (WGS) entry which is preliminary data.</text>
</comment>
<sequence>MSAFVAINVPLAVLDRVSQGSSSNSPPPVNPVSSGAQCDEEGSRAESTEDVVVVAAATGKKKRAGVGRSLVGRPTKRVQGLFVGDTTDETDSSPEWCRKDDLLPARVQQACRRGRVIQSHPDHMLLGDDRCGPCVRAGVDECFVAQAPACARCTSLRNPRGQCGDQPPTIAAAGSGRPGGAASRPCTNVSSRGGGIRRPRLILLQPRCPSAPLNRGLCSRSSFPEELEAALVALSESVSNALRALNAYQSRCRQERSELLVQPDVEGVGS</sequence>
<protein>
    <submittedName>
        <fullName evidence="2">Uncharacterized protein</fullName>
    </submittedName>
</protein>
<accession>A0A5M8PJD9</accession>
<dbReference type="AlphaFoldDB" id="A0A5M8PJD9"/>
<gene>
    <name evidence="2" type="ORF">FRX48_06162</name>
</gene>
<reference evidence="2 3" key="1">
    <citation type="submission" date="2019-09" db="EMBL/GenBank/DDBJ databases">
        <title>The hologenome of the rock-dwelling lichen Lasallia pustulata.</title>
        <authorList>
            <person name="Greshake Tzovaras B."/>
            <person name="Segers F."/>
            <person name="Bicker A."/>
            <person name="Dal Grande F."/>
            <person name="Otte J."/>
            <person name="Hankeln T."/>
            <person name="Schmitt I."/>
            <person name="Ebersberger I."/>
        </authorList>
    </citation>
    <scope>NUCLEOTIDE SEQUENCE [LARGE SCALE GENOMIC DNA]</scope>
    <source>
        <strain evidence="2">A1-1</strain>
    </source>
</reference>
<evidence type="ECO:0000313" key="2">
    <source>
        <dbReference type="EMBL" id="KAA6409551.1"/>
    </source>
</evidence>
<dbReference type="EMBL" id="VXIT01000010">
    <property type="protein sequence ID" value="KAA6409551.1"/>
    <property type="molecule type" value="Genomic_DNA"/>
</dbReference>
<feature type="region of interest" description="Disordered" evidence="1">
    <location>
        <begin position="173"/>
        <end position="192"/>
    </location>
</feature>
<feature type="compositionally biased region" description="Low complexity" evidence="1">
    <location>
        <begin position="173"/>
        <end position="185"/>
    </location>
</feature>